<dbReference type="InterPro" id="IPR041895">
    <property type="entry name" value="ArdA_dom1"/>
</dbReference>
<evidence type="ECO:0000313" key="1">
    <source>
        <dbReference type="EMBL" id="REC69690.1"/>
    </source>
</evidence>
<proteinExistence type="predicted"/>
<dbReference type="RefSeq" id="WP_115956646.1">
    <property type="nucleotide sequence ID" value="NZ_CBCRVL010000002.1"/>
</dbReference>
<name>A0A3D9CV87_9FLAO</name>
<dbReference type="Proteomes" id="UP000256769">
    <property type="component" value="Unassembled WGS sequence"/>
</dbReference>
<evidence type="ECO:0000313" key="2">
    <source>
        <dbReference type="Proteomes" id="UP000256769"/>
    </source>
</evidence>
<reference evidence="1 2" key="1">
    <citation type="journal article" date="2007" name="Int. J. Syst. Evol. Microbiol.">
        <title>Chryseobacterium flavum sp. nov., isolated from polluted soil.</title>
        <authorList>
            <person name="Zhou Y."/>
            <person name="Dong J."/>
            <person name="Wang X."/>
            <person name="Huang X."/>
            <person name="Zhang K.Y."/>
            <person name="Zhang Y.Q."/>
            <person name="Guo Y.F."/>
            <person name="Lai R."/>
            <person name="Li W.J."/>
        </authorList>
    </citation>
    <scope>NUCLEOTIDE SEQUENCE [LARGE SCALE GENOMIC DNA]</scope>
    <source>
        <strain evidence="1 2">KCTC 12877</strain>
    </source>
</reference>
<accession>A0A3D9CV87</accession>
<dbReference type="InterPro" id="IPR041893">
    <property type="entry name" value="ArdA_dom3"/>
</dbReference>
<dbReference type="InterPro" id="IPR009899">
    <property type="entry name" value="ArdA"/>
</dbReference>
<sequence>MTHQINISEASVYVGTYHKYNEGSIFGKWLNLSDYTDKEEFYTACKELHNDEEDPEFMFQDYENIPEGLISEYGMSNNIFQVIEAFGNMDENQKEPFLIWCNNGHHSLSDEDIDDLISAFESDYIGEYNTEEDFAYEQVEEMNLPDFAKRYFDYEAYARDLFLGDYWSDSGYVFYNS</sequence>
<dbReference type="AlphaFoldDB" id="A0A3D9CV87"/>
<dbReference type="EMBL" id="QNUE01000001">
    <property type="protein sequence ID" value="REC69690.1"/>
    <property type="molecule type" value="Genomic_DNA"/>
</dbReference>
<dbReference type="Gene3D" id="3.10.20.480">
    <property type="entry name" value="Antirestriction protein ArdA, domain 1"/>
    <property type="match status" value="1"/>
</dbReference>
<organism evidence="1 2">
    <name type="scientific">Chryseobacterium flavum</name>
    <dbReference type="NCBI Taxonomy" id="415851"/>
    <lineage>
        <taxon>Bacteria</taxon>
        <taxon>Pseudomonadati</taxon>
        <taxon>Bacteroidota</taxon>
        <taxon>Flavobacteriia</taxon>
        <taxon>Flavobacteriales</taxon>
        <taxon>Weeksellaceae</taxon>
        <taxon>Chryseobacterium group</taxon>
        <taxon>Chryseobacterium</taxon>
    </lineage>
</organism>
<dbReference type="OrthoDB" id="944647at2"/>
<dbReference type="Pfam" id="PF07275">
    <property type="entry name" value="ArdA"/>
    <property type="match status" value="1"/>
</dbReference>
<keyword evidence="2" id="KW-1185">Reference proteome</keyword>
<dbReference type="Gene3D" id="1.10.10.1190">
    <property type="entry name" value="Antirestriction protein ArdA, domain 3"/>
    <property type="match status" value="1"/>
</dbReference>
<gene>
    <name evidence="1" type="ORF">DRF59_00950</name>
</gene>
<comment type="caution">
    <text evidence="1">The sequence shown here is derived from an EMBL/GenBank/DDBJ whole genome shotgun (WGS) entry which is preliminary data.</text>
</comment>
<protein>
    <submittedName>
        <fullName evidence="1">Antirestriction protein ArdA</fullName>
    </submittedName>
</protein>